<reference evidence="2 3" key="1">
    <citation type="journal article" date="2016" name="Nat. Commun.">
        <title>Extremotolerant tardigrade genome and improved radiotolerance of human cultured cells by tardigrade-unique protein.</title>
        <authorList>
            <person name="Hashimoto T."/>
            <person name="Horikawa D.D."/>
            <person name="Saito Y."/>
            <person name="Kuwahara H."/>
            <person name="Kozuka-Hata H."/>
            <person name="Shin-I T."/>
            <person name="Minakuchi Y."/>
            <person name="Ohishi K."/>
            <person name="Motoyama A."/>
            <person name="Aizu T."/>
            <person name="Enomoto A."/>
            <person name="Kondo K."/>
            <person name="Tanaka S."/>
            <person name="Hara Y."/>
            <person name="Koshikawa S."/>
            <person name="Sagara H."/>
            <person name="Miura T."/>
            <person name="Yokobori S."/>
            <person name="Miyagawa K."/>
            <person name="Suzuki Y."/>
            <person name="Kubo T."/>
            <person name="Oyama M."/>
            <person name="Kohara Y."/>
            <person name="Fujiyama A."/>
            <person name="Arakawa K."/>
            <person name="Katayama T."/>
            <person name="Toyoda A."/>
            <person name="Kunieda T."/>
        </authorList>
    </citation>
    <scope>NUCLEOTIDE SEQUENCE [LARGE SCALE GENOMIC DNA]</scope>
    <source>
        <strain evidence="2 3">YOKOZUNA-1</strain>
    </source>
</reference>
<organism evidence="2 3">
    <name type="scientific">Ramazzottius varieornatus</name>
    <name type="common">Water bear</name>
    <name type="synonym">Tardigrade</name>
    <dbReference type="NCBI Taxonomy" id="947166"/>
    <lineage>
        <taxon>Eukaryota</taxon>
        <taxon>Metazoa</taxon>
        <taxon>Ecdysozoa</taxon>
        <taxon>Tardigrada</taxon>
        <taxon>Eutardigrada</taxon>
        <taxon>Parachela</taxon>
        <taxon>Hypsibioidea</taxon>
        <taxon>Ramazzottiidae</taxon>
        <taxon>Ramazzottius</taxon>
    </lineage>
</organism>
<evidence type="ECO:0000256" key="1">
    <source>
        <dbReference type="SAM" id="MobiDB-lite"/>
    </source>
</evidence>
<dbReference type="AlphaFoldDB" id="A0A1D1W8B3"/>
<accession>A0A1D1W8B3</accession>
<sequence length="85" mass="9862">MWRRSIPGPTMRTRKRESAVEEAENPEKRRPENIHKKGEQIIVRHSGKIDAKQQSSEATVVIITASKTVTEDLQRLWTSKPGKRW</sequence>
<protein>
    <submittedName>
        <fullName evidence="2">Uncharacterized protein</fullName>
    </submittedName>
</protein>
<comment type="caution">
    <text evidence="2">The sequence shown here is derived from an EMBL/GenBank/DDBJ whole genome shotgun (WGS) entry which is preliminary data.</text>
</comment>
<evidence type="ECO:0000313" key="2">
    <source>
        <dbReference type="EMBL" id="GAV09622.1"/>
    </source>
</evidence>
<keyword evidence="3" id="KW-1185">Reference proteome</keyword>
<feature type="compositionally biased region" description="Basic and acidic residues" evidence="1">
    <location>
        <begin position="25"/>
        <end position="37"/>
    </location>
</feature>
<dbReference type="EMBL" id="BDGG01000024">
    <property type="protein sequence ID" value="GAV09622.1"/>
    <property type="molecule type" value="Genomic_DNA"/>
</dbReference>
<dbReference type="Proteomes" id="UP000186922">
    <property type="component" value="Unassembled WGS sequence"/>
</dbReference>
<name>A0A1D1W8B3_RAMVA</name>
<feature type="region of interest" description="Disordered" evidence="1">
    <location>
        <begin position="1"/>
        <end position="37"/>
    </location>
</feature>
<gene>
    <name evidence="2" type="primary">RvY_19126-1</name>
    <name evidence="2" type="synonym">RvY_19126.1</name>
    <name evidence="2" type="ORF">RvY_19126</name>
</gene>
<evidence type="ECO:0000313" key="3">
    <source>
        <dbReference type="Proteomes" id="UP000186922"/>
    </source>
</evidence>
<proteinExistence type="predicted"/>